<dbReference type="Proteomes" id="UP000006514">
    <property type="component" value="Unassembled WGS sequence"/>
</dbReference>
<dbReference type="EMBL" id="JH688801">
    <property type="protein sequence ID" value="EJD32614.1"/>
    <property type="molecule type" value="Genomic_DNA"/>
</dbReference>
<protein>
    <recommendedName>
        <fullName evidence="4">F-box domain-containing protein</fullName>
    </recommendedName>
</protein>
<proteinExistence type="predicted"/>
<dbReference type="KEGG" id="adl:AURDEDRAFT_77566"/>
<evidence type="ECO:0008006" key="4">
    <source>
        <dbReference type="Google" id="ProtNLM"/>
    </source>
</evidence>
<sequence length="203" mass="23065">MVPRERLVWEILPFVLVFLTFPDLQCLAKTCNSCHTLLDIKLHRLYNIDAFLAELFNHPAEFRYLQACTGLLVSGSQALQFLDRNRYGSADVDLYVGARAAFVVVDWLLLRGYVLLSQRSPFRHERASCMAEVLRHARVPGSSYFLRQGHALYQFTSPCGRRKIDLIVATRSALSAVLDFHSSKSFTSPVTNPLLTTLHPQRP</sequence>
<keyword evidence="3" id="KW-1185">Reference proteome</keyword>
<reference evidence="3" key="1">
    <citation type="journal article" date="2012" name="Science">
        <title>The Paleozoic origin of enzymatic lignin decomposition reconstructed from 31 fungal genomes.</title>
        <authorList>
            <person name="Floudas D."/>
            <person name="Binder M."/>
            <person name="Riley R."/>
            <person name="Barry K."/>
            <person name="Blanchette R.A."/>
            <person name="Henrissat B."/>
            <person name="Martinez A.T."/>
            <person name="Otillar R."/>
            <person name="Spatafora J.W."/>
            <person name="Yadav J.S."/>
            <person name="Aerts A."/>
            <person name="Benoit I."/>
            <person name="Boyd A."/>
            <person name="Carlson A."/>
            <person name="Copeland A."/>
            <person name="Coutinho P.M."/>
            <person name="de Vries R.P."/>
            <person name="Ferreira P."/>
            <person name="Findley K."/>
            <person name="Foster B."/>
            <person name="Gaskell J."/>
            <person name="Glotzer D."/>
            <person name="Gorecki P."/>
            <person name="Heitman J."/>
            <person name="Hesse C."/>
            <person name="Hori C."/>
            <person name="Igarashi K."/>
            <person name="Jurgens J.A."/>
            <person name="Kallen N."/>
            <person name="Kersten P."/>
            <person name="Kohler A."/>
            <person name="Kuees U."/>
            <person name="Kumar T.K.A."/>
            <person name="Kuo A."/>
            <person name="LaButti K."/>
            <person name="Larrondo L.F."/>
            <person name="Lindquist E."/>
            <person name="Ling A."/>
            <person name="Lombard V."/>
            <person name="Lucas S."/>
            <person name="Lundell T."/>
            <person name="Martin R."/>
            <person name="McLaughlin D.J."/>
            <person name="Morgenstern I."/>
            <person name="Morin E."/>
            <person name="Murat C."/>
            <person name="Nagy L.G."/>
            <person name="Nolan M."/>
            <person name="Ohm R.A."/>
            <person name="Patyshakuliyeva A."/>
            <person name="Rokas A."/>
            <person name="Ruiz-Duenas F.J."/>
            <person name="Sabat G."/>
            <person name="Salamov A."/>
            <person name="Samejima M."/>
            <person name="Schmutz J."/>
            <person name="Slot J.C."/>
            <person name="St John F."/>
            <person name="Stenlid J."/>
            <person name="Sun H."/>
            <person name="Sun S."/>
            <person name="Syed K."/>
            <person name="Tsang A."/>
            <person name="Wiebenga A."/>
            <person name="Young D."/>
            <person name="Pisabarro A."/>
            <person name="Eastwood D.C."/>
            <person name="Martin F."/>
            <person name="Cullen D."/>
            <person name="Grigoriev I.V."/>
            <person name="Hibbett D.S."/>
        </authorList>
    </citation>
    <scope>NUCLEOTIDE SEQUENCE [LARGE SCALE GENOMIC DNA]</scope>
    <source>
        <strain evidence="3">TFB10046</strain>
    </source>
</reference>
<organism evidence="2 3">
    <name type="scientific">Auricularia subglabra (strain TFB-10046 / SS5)</name>
    <name type="common">White-rot fungus</name>
    <name type="synonym">Auricularia delicata (strain TFB10046)</name>
    <dbReference type="NCBI Taxonomy" id="717982"/>
    <lineage>
        <taxon>Eukaryota</taxon>
        <taxon>Fungi</taxon>
        <taxon>Dikarya</taxon>
        <taxon>Basidiomycota</taxon>
        <taxon>Agaricomycotina</taxon>
        <taxon>Agaricomycetes</taxon>
        <taxon>Auriculariales</taxon>
        <taxon>Auriculariaceae</taxon>
        <taxon>Auricularia</taxon>
    </lineage>
</organism>
<gene>
    <name evidence="2" type="ORF">AURDEDRAFT_77566</name>
</gene>
<evidence type="ECO:0000313" key="3">
    <source>
        <dbReference type="Proteomes" id="UP000006514"/>
    </source>
</evidence>
<dbReference type="OMA" id="ANPRISY"/>
<name>J0CQW3_AURST</name>
<keyword evidence="1" id="KW-0732">Signal</keyword>
<feature type="chain" id="PRO_5003732367" description="F-box domain-containing protein" evidence="1">
    <location>
        <begin position="29"/>
        <end position="203"/>
    </location>
</feature>
<dbReference type="AlphaFoldDB" id="J0CQW3"/>
<dbReference type="InParanoid" id="J0CQW3"/>
<feature type="signal peptide" evidence="1">
    <location>
        <begin position="1"/>
        <end position="28"/>
    </location>
</feature>
<evidence type="ECO:0000313" key="2">
    <source>
        <dbReference type="EMBL" id="EJD32614.1"/>
    </source>
</evidence>
<evidence type="ECO:0000256" key="1">
    <source>
        <dbReference type="SAM" id="SignalP"/>
    </source>
</evidence>
<accession>J0CQW3</accession>
<dbReference type="OrthoDB" id="3041043at2759"/>